<feature type="transmembrane region" description="Helical" evidence="7">
    <location>
        <begin position="103"/>
        <end position="127"/>
    </location>
</feature>
<feature type="transmembrane region" description="Helical" evidence="7">
    <location>
        <begin position="139"/>
        <end position="161"/>
    </location>
</feature>
<evidence type="ECO:0000256" key="7">
    <source>
        <dbReference type="RuleBase" id="RU363032"/>
    </source>
</evidence>
<evidence type="ECO:0000256" key="3">
    <source>
        <dbReference type="ARBA" id="ARBA00022475"/>
    </source>
</evidence>
<dbReference type="InterPro" id="IPR000515">
    <property type="entry name" value="MetI-like"/>
</dbReference>
<gene>
    <name evidence="10" type="primary">araQ_9</name>
    <name evidence="10" type="ORF">DWG14_02670</name>
</gene>
<keyword evidence="6 7" id="KW-0472">Membrane</keyword>
<sequence length="317" mass="34178">MTTTPQPALMQGTPPPATPTAKPARAALPRRRRSGPRRSTPLTIAMLAALAYFLLPLFWLVIASTKSTQDLFNTFGLWFSHAPQLLTNVKDTFTQDDGVFVRWLINTVVYAGVSAVGASLLAAAGGYGFSKFRFRGDRFAFNLVVGAVMVPATALAIPTYLLFAKAGLVNTPWAIILPSLVNPFGLYLMRVYAEDAVPESILEAARIDGAGELRIFFRIVLRLLGPGLVTVLLFTLVATWNNYFLPLIMLNDPNLYPITVGLSSWAAQAQNGGSGASSDMLALVVTGSLISIIPLVVAFLMLQRYWQSGLASGGVKQ</sequence>
<dbReference type="Pfam" id="PF00528">
    <property type="entry name" value="BPD_transp_1"/>
    <property type="match status" value="1"/>
</dbReference>
<protein>
    <submittedName>
        <fullName evidence="10">L-arabinose transport system permease protein AraQ</fullName>
    </submittedName>
</protein>
<keyword evidence="2 7" id="KW-0813">Transport</keyword>
<evidence type="ECO:0000256" key="1">
    <source>
        <dbReference type="ARBA" id="ARBA00004651"/>
    </source>
</evidence>
<dbReference type="PANTHER" id="PTHR43744:SF12">
    <property type="entry name" value="ABC TRANSPORTER PERMEASE PROTEIN MG189-RELATED"/>
    <property type="match status" value="1"/>
</dbReference>
<proteinExistence type="inferred from homology"/>
<dbReference type="Proteomes" id="UP000265765">
    <property type="component" value="Chromosome"/>
</dbReference>
<evidence type="ECO:0000313" key="10">
    <source>
        <dbReference type="EMBL" id="AYC38441.1"/>
    </source>
</evidence>
<accession>A0AAI8KZB2</accession>
<dbReference type="SUPFAM" id="SSF161098">
    <property type="entry name" value="MetI-like"/>
    <property type="match status" value="1"/>
</dbReference>
<keyword evidence="5 7" id="KW-1133">Transmembrane helix</keyword>
<dbReference type="GO" id="GO:0055085">
    <property type="term" value="P:transmembrane transport"/>
    <property type="evidence" value="ECO:0007669"/>
    <property type="project" value="InterPro"/>
</dbReference>
<dbReference type="AlphaFoldDB" id="A0AAI8KZB2"/>
<dbReference type="Gene3D" id="1.10.3720.10">
    <property type="entry name" value="MetI-like"/>
    <property type="match status" value="1"/>
</dbReference>
<dbReference type="CDD" id="cd06261">
    <property type="entry name" value="TM_PBP2"/>
    <property type="match status" value="1"/>
</dbReference>
<dbReference type="InterPro" id="IPR035906">
    <property type="entry name" value="MetI-like_sf"/>
</dbReference>
<comment type="similarity">
    <text evidence="7">Belongs to the binding-protein-dependent transport system permease family.</text>
</comment>
<name>A0AAI8KZB2_9ACTN</name>
<comment type="subcellular location">
    <subcellularLocation>
        <location evidence="1 7">Cell membrane</location>
        <topology evidence="1 7">Multi-pass membrane protein</topology>
    </subcellularLocation>
</comment>
<feature type="region of interest" description="Disordered" evidence="8">
    <location>
        <begin position="1"/>
        <end position="38"/>
    </location>
</feature>
<feature type="transmembrane region" description="Helical" evidence="7">
    <location>
        <begin position="280"/>
        <end position="302"/>
    </location>
</feature>
<dbReference type="GO" id="GO:0005886">
    <property type="term" value="C:plasma membrane"/>
    <property type="evidence" value="ECO:0007669"/>
    <property type="project" value="UniProtKB-SubCell"/>
</dbReference>
<feature type="transmembrane region" description="Helical" evidence="7">
    <location>
        <begin position="219"/>
        <end position="240"/>
    </location>
</feature>
<feature type="transmembrane region" description="Helical" evidence="7">
    <location>
        <begin position="40"/>
        <end position="62"/>
    </location>
</feature>
<dbReference type="PROSITE" id="PS50928">
    <property type="entry name" value="ABC_TM1"/>
    <property type="match status" value="1"/>
</dbReference>
<keyword evidence="3" id="KW-1003">Cell membrane</keyword>
<reference evidence="10 11" key="1">
    <citation type="submission" date="2018-09" db="EMBL/GenBank/DDBJ databases">
        <title>Production of Trimethoprim by Streptomyces sp. 3E-1.</title>
        <authorList>
            <person name="Kang H.J."/>
            <person name="Kim S.B."/>
        </authorList>
    </citation>
    <scope>NUCLEOTIDE SEQUENCE [LARGE SCALE GENOMIC DNA]</scope>
    <source>
        <strain evidence="10 11">3E-1</strain>
    </source>
</reference>
<evidence type="ECO:0000256" key="5">
    <source>
        <dbReference type="ARBA" id="ARBA00022989"/>
    </source>
</evidence>
<keyword evidence="4 7" id="KW-0812">Transmembrane</keyword>
<organism evidence="10 11">
    <name type="scientific">Streptomyces griseorubiginosus</name>
    <dbReference type="NCBI Taxonomy" id="67304"/>
    <lineage>
        <taxon>Bacteria</taxon>
        <taxon>Bacillati</taxon>
        <taxon>Actinomycetota</taxon>
        <taxon>Actinomycetes</taxon>
        <taxon>Kitasatosporales</taxon>
        <taxon>Streptomycetaceae</taxon>
        <taxon>Streptomyces</taxon>
    </lineage>
</organism>
<feature type="transmembrane region" description="Helical" evidence="7">
    <location>
        <begin position="173"/>
        <end position="193"/>
    </location>
</feature>
<evidence type="ECO:0000256" key="6">
    <source>
        <dbReference type="ARBA" id="ARBA00023136"/>
    </source>
</evidence>
<evidence type="ECO:0000256" key="2">
    <source>
        <dbReference type="ARBA" id="ARBA00022448"/>
    </source>
</evidence>
<evidence type="ECO:0000256" key="8">
    <source>
        <dbReference type="SAM" id="MobiDB-lite"/>
    </source>
</evidence>
<dbReference type="EMBL" id="CP032427">
    <property type="protein sequence ID" value="AYC38441.1"/>
    <property type="molecule type" value="Genomic_DNA"/>
</dbReference>
<evidence type="ECO:0000259" key="9">
    <source>
        <dbReference type="PROSITE" id="PS50928"/>
    </source>
</evidence>
<dbReference type="KEGG" id="sge:DWG14_02670"/>
<dbReference type="PANTHER" id="PTHR43744">
    <property type="entry name" value="ABC TRANSPORTER PERMEASE PROTEIN MG189-RELATED-RELATED"/>
    <property type="match status" value="1"/>
</dbReference>
<evidence type="ECO:0000256" key="4">
    <source>
        <dbReference type="ARBA" id="ARBA00022692"/>
    </source>
</evidence>
<feature type="domain" description="ABC transmembrane type-1" evidence="9">
    <location>
        <begin position="104"/>
        <end position="302"/>
    </location>
</feature>
<evidence type="ECO:0000313" key="11">
    <source>
        <dbReference type="Proteomes" id="UP000265765"/>
    </source>
</evidence>